<dbReference type="PANTHER" id="PTHR13073:SF0">
    <property type="entry name" value="BIOGENESIS OF LYSOSOME-RELATED ORGANELLES COMPLEX 1 SUBUNIT 1"/>
    <property type="match status" value="1"/>
</dbReference>
<dbReference type="GO" id="GO:0031083">
    <property type="term" value="C:BLOC-1 complex"/>
    <property type="evidence" value="ECO:0007669"/>
    <property type="project" value="InterPro"/>
</dbReference>
<reference evidence="3 4" key="1">
    <citation type="submission" date="2013-11" db="EMBL/GenBank/DDBJ databases">
        <title>Opisthorchis viverrini - life in the bile duct.</title>
        <authorList>
            <person name="Young N.D."/>
            <person name="Nagarajan N."/>
            <person name="Lin S.J."/>
            <person name="Korhonen P.K."/>
            <person name="Jex A.R."/>
            <person name="Hall R.S."/>
            <person name="Safavi-Hemami H."/>
            <person name="Kaewkong W."/>
            <person name="Bertrand D."/>
            <person name="Gao S."/>
            <person name="Seet Q."/>
            <person name="Wongkham S."/>
            <person name="Teh B.T."/>
            <person name="Wongkham C."/>
            <person name="Intapan P.M."/>
            <person name="Maleewong W."/>
            <person name="Yang X."/>
            <person name="Hu M."/>
            <person name="Wang Z."/>
            <person name="Hofmann A."/>
            <person name="Sternberg P.W."/>
            <person name="Tan P."/>
            <person name="Wang J."/>
            <person name="Gasser R.B."/>
        </authorList>
    </citation>
    <scope>NUCLEOTIDE SEQUENCE [LARGE SCALE GENOMIC DNA]</scope>
</reference>
<dbReference type="GeneID" id="20323859"/>
<comment type="similarity">
    <text evidence="1">Belongs to the BLOC1S1 family.</text>
</comment>
<evidence type="ECO:0000313" key="4">
    <source>
        <dbReference type="Proteomes" id="UP000054324"/>
    </source>
</evidence>
<dbReference type="CTD" id="20323859"/>
<protein>
    <recommendedName>
        <fullName evidence="2">Biogenesis of lysosome-related organelles complex 1 subunit 1</fullName>
    </recommendedName>
</protein>
<dbReference type="OrthoDB" id="20018at2759"/>
<dbReference type="PANTHER" id="PTHR13073">
    <property type="entry name" value="BLOC-1 COMPLEX SUBUNIT 1"/>
    <property type="match status" value="1"/>
</dbReference>
<evidence type="ECO:0000313" key="3">
    <source>
        <dbReference type="EMBL" id="KER22122.1"/>
    </source>
</evidence>
<dbReference type="RefSeq" id="XP_009174111.1">
    <property type="nucleotide sequence ID" value="XM_009175847.1"/>
</dbReference>
<dbReference type="Proteomes" id="UP000054324">
    <property type="component" value="Unassembled WGS sequence"/>
</dbReference>
<name>A0A074Z969_OPIVI</name>
<accession>A0A074Z969</accession>
<dbReference type="AlphaFoldDB" id="A0A074Z969"/>
<sequence length="127" mass="14385">MLSSIAKEHQAARTRHKALLAFKKQQMLTALGELTTTLLCQIDDKVSKAYHNQRRLNSDIKQLQESLQVHKRQVAGWVKLVGEFHKALKELGDVENWACKMERETLILDGCLRLVLTHTPYVGPAGP</sequence>
<dbReference type="InterPro" id="IPR009395">
    <property type="entry name" value="BLOC1S1"/>
</dbReference>
<evidence type="ECO:0000256" key="2">
    <source>
        <dbReference type="ARBA" id="ARBA00019577"/>
    </source>
</evidence>
<dbReference type="EMBL" id="KL596917">
    <property type="protein sequence ID" value="KER22122.1"/>
    <property type="molecule type" value="Genomic_DNA"/>
</dbReference>
<evidence type="ECO:0000256" key="1">
    <source>
        <dbReference type="ARBA" id="ARBA00007133"/>
    </source>
</evidence>
<proteinExistence type="inferred from homology"/>
<dbReference type="Pfam" id="PF06320">
    <property type="entry name" value="GCN5L1"/>
    <property type="match status" value="1"/>
</dbReference>
<keyword evidence="4" id="KW-1185">Reference proteome</keyword>
<dbReference type="KEGG" id="ovi:T265_09691"/>
<dbReference type="GO" id="GO:0016197">
    <property type="term" value="P:endosomal transport"/>
    <property type="evidence" value="ECO:0007669"/>
    <property type="project" value="TreeGrafter"/>
</dbReference>
<gene>
    <name evidence="3" type="ORF">T265_09691</name>
</gene>
<dbReference type="STRING" id="6198.A0A074Z969"/>
<organism evidence="3 4">
    <name type="scientific">Opisthorchis viverrini</name>
    <name type="common">Southeast Asian liver fluke</name>
    <dbReference type="NCBI Taxonomy" id="6198"/>
    <lineage>
        <taxon>Eukaryota</taxon>
        <taxon>Metazoa</taxon>
        <taxon>Spiralia</taxon>
        <taxon>Lophotrochozoa</taxon>
        <taxon>Platyhelminthes</taxon>
        <taxon>Trematoda</taxon>
        <taxon>Digenea</taxon>
        <taxon>Opisthorchiida</taxon>
        <taxon>Opisthorchiata</taxon>
        <taxon>Opisthorchiidae</taxon>
        <taxon>Opisthorchis</taxon>
    </lineage>
</organism>